<dbReference type="OrthoDB" id="3793221at2759"/>
<gene>
    <name evidence="3" type="ORF">P154DRAFT_481232</name>
</gene>
<keyword evidence="4" id="KW-1185">Reference proteome</keyword>
<feature type="transmembrane region" description="Helical" evidence="1">
    <location>
        <begin position="126"/>
        <end position="148"/>
    </location>
</feature>
<organism evidence="3 4">
    <name type="scientific">Amniculicola lignicola CBS 123094</name>
    <dbReference type="NCBI Taxonomy" id="1392246"/>
    <lineage>
        <taxon>Eukaryota</taxon>
        <taxon>Fungi</taxon>
        <taxon>Dikarya</taxon>
        <taxon>Ascomycota</taxon>
        <taxon>Pezizomycotina</taxon>
        <taxon>Dothideomycetes</taxon>
        <taxon>Pleosporomycetidae</taxon>
        <taxon>Pleosporales</taxon>
        <taxon>Amniculicolaceae</taxon>
        <taxon>Amniculicola</taxon>
    </lineage>
</organism>
<keyword evidence="2" id="KW-0732">Signal</keyword>
<feature type="chain" id="PRO_5025556219" evidence="2">
    <location>
        <begin position="21"/>
        <end position="426"/>
    </location>
</feature>
<reference evidence="3" key="1">
    <citation type="journal article" date="2020" name="Stud. Mycol.">
        <title>101 Dothideomycetes genomes: a test case for predicting lifestyles and emergence of pathogens.</title>
        <authorList>
            <person name="Haridas S."/>
            <person name="Albert R."/>
            <person name="Binder M."/>
            <person name="Bloem J."/>
            <person name="Labutti K."/>
            <person name="Salamov A."/>
            <person name="Andreopoulos B."/>
            <person name="Baker S."/>
            <person name="Barry K."/>
            <person name="Bills G."/>
            <person name="Bluhm B."/>
            <person name="Cannon C."/>
            <person name="Castanera R."/>
            <person name="Culley D."/>
            <person name="Daum C."/>
            <person name="Ezra D."/>
            <person name="Gonzalez J."/>
            <person name="Henrissat B."/>
            <person name="Kuo A."/>
            <person name="Liang C."/>
            <person name="Lipzen A."/>
            <person name="Lutzoni F."/>
            <person name="Magnuson J."/>
            <person name="Mondo S."/>
            <person name="Nolan M."/>
            <person name="Ohm R."/>
            <person name="Pangilinan J."/>
            <person name="Park H.-J."/>
            <person name="Ramirez L."/>
            <person name="Alfaro M."/>
            <person name="Sun H."/>
            <person name="Tritt A."/>
            <person name="Yoshinaga Y."/>
            <person name="Zwiers L.-H."/>
            <person name="Turgeon B."/>
            <person name="Goodwin S."/>
            <person name="Spatafora J."/>
            <person name="Crous P."/>
            <person name="Grigoriev I."/>
        </authorList>
    </citation>
    <scope>NUCLEOTIDE SEQUENCE</scope>
    <source>
        <strain evidence="3">CBS 123094</strain>
    </source>
</reference>
<dbReference type="AlphaFoldDB" id="A0A6A5X244"/>
<name>A0A6A5X244_9PLEO</name>
<evidence type="ECO:0000313" key="3">
    <source>
        <dbReference type="EMBL" id="KAF2006485.1"/>
    </source>
</evidence>
<feature type="signal peptide" evidence="2">
    <location>
        <begin position="1"/>
        <end position="20"/>
    </location>
</feature>
<proteinExistence type="predicted"/>
<evidence type="ECO:0000256" key="1">
    <source>
        <dbReference type="SAM" id="Phobius"/>
    </source>
</evidence>
<evidence type="ECO:0000313" key="4">
    <source>
        <dbReference type="Proteomes" id="UP000799779"/>
    </source>
</evidence>
<protein>
    <submittedName>
        <fullName evidence="3">Uncharacterized protein</fullName>
    </submittedName>
</protein>
<accession>A0A6A5X244</accession>
<sequence length="426" mass="45951">MHLPLLFSILLFLSTTLASALPTPTGLARRKEDIHLPTFTLGPLDQYVSHTASVPTPSGDSLQIYPTGILERAPLDGIDVVFGPDLRKRISAAVEGNCKDDNTEKCRNAIIPVVQSTDVSHHSKRFLFMLIGAGLALLVAELITIYVMSKTIEGQAPPDAVHFTPSDLHQIEALGNANTVAIEAYVAESTSIATITVTPTPTPTANAFITIETLTADQGDHKQGDVVYRVPQKLEQRLHDLLGILGSDENAQKCAGQRKRADVTEACARAIRNTAEALFNAAPEGALAVAQQNLPRRPAPGGALRLPVQNFVLVEVPIVVILAHRVVPMQVIEEFDALGLAQASLAVTLAAHALMFAGSTLLEIWIPKDQLASELKEEDFACPKDLICIDESCGAQEENKRIAHRDAVCKEGTKYAACKCKRVNYP</sequence>
<keyword evidence="1" id="KW-0472">Membrane</keyword>
<keyword evidence="1" id="KW-1133">Transmembrane helix</keyword>
<evidence type="ECO:0000256" key="2">
    <source>
        <dbReference type="SAM" id="SignalP"/>
    </source>
</evidence>
<keyword evidence="1" id="KW-0812">Transmembrane</keyword>
<dbReference type="EMBL" id="ML977559">
    <property type="protein sequence ID" value="KAF2006485.1"/>
    <property type="molecule type" value="Genomic_DNA"/>
</dbReference>
<dbReference type="Proteomes" id="UP000799779">
    <property type="component" value="Unassembled WGS sequence"/>
</dbReference>